<accession>A0ACB9GFH1</accession>
<reference evidence="1 2" key="2">
    <citation type="journal article" date="2022" name="Mol. Ecol. Resour.">
        <title>The genomes of chicory, endive, great burdock and yacon provide insights into Asteraceae paleo-polyploidization history and plant inulin production.</title>
        <authorList>
            <person name="Fan W."/>
            <person name="Wang S."/>
            <person name="Wang H."/>
            <person name="Wang A."/>
            <person name="Jiang F."/>
            <person name="Liu H."/>
            <person name="Zhao H."/>
            <person name="Xu D."/>
            <person name="Zhang Y."/>
        </authorList>
    </citation>
    <scope>NUCLEOTIDE SEQUENCE [LARGE SCALE GENOMIC DNA]</scope>
    <source>
        <strain evidence="2">cv. Punajuju</strain>
        <tissue evidence="1">Leaves</tissue>
    </source>
</reference>
<sequence>MVEKAKESATSRLKDRHPPNAPPPLFGYCDDDDTLDIVYLDRSFWGWAEINIKPWESLLKYLDEGNKRKKWIERESCMLIGRANPWVV</sequence>
<keyword evidence="2" id="KW-1185">Reference proteome</keyword>
<dbReference type="Proteomes" id="UP001055811">
    <property type="component" value="Linkage Group LG02"/>
</dbReference>
<organism evidence="1 2">
    <name type="scientific">Cichorium intybus</name>
    <name type="common">Chicory</name>
    <dbReference type="NCBI Taxonomy" id="13427"/>
    <lineage>
        <taxon>Eukaryota</taxon>
        <taxon>Viridiplantae</taxon>
        <taxon>Streptophyta</taxon>
        <taxon>Embryophyta</taxon>
        <taxon>Tracheophyta</taxon>
        <taxon>Spermatophyta</taxon>
        <taxon>Magnoliopsida</taxon>
        <taxon>eudicotyledons</taxon>
        <taxon>Gunneridae</taxon>
        <taxon>Pentapetalae</taxon>
        <taxon>asterids</taxon>
        <taxon>campanulids</taxon>
        <taxon>Asterales</taxon>
        <taxon>Asteraceae</taxon>
        <taxon>Cichorioideae</taxon>
        <taxon>Cichorieae</taxon>
        <taxon>Cichoriinae</taxon>
        <taxon>Cichorium</taxon>
    </lineage>
</organism>
<name>A0ACB9GFH1_CICIN</name>
<reference evidence="2" key="1">
    <citation type="journal article" date="2022" name="Mol. Ecol. Resour.">
        <title>The genomes of chicory, endive, great burdock and yacon provide insights into Asteraceae palaeo-polyploidization history and plant inulin production.</title>
        <authorList>
            <person name="Fan W."/>
            <person name="Wang S."/>
            <person name="Wang H."/>
            <person name="Wang A."/>
            <person name="Jiang F."/>
            <person name="Liu H."/>
            <person name="Zhao H."/>
            <person name="Xu D."/>
            <person name="Zhang Y."/>
        </authorList>
    </citation>
    <scope>NUCLEOTIDE SEQUENCE [LARGE SCALE GENOMIC DNA]</scope>
    <source>
        <strain evidence="2">cv. Punajuju</strain>
    </source>
</reference>
<evidence type="ECO:0000313" key="2">
    <source>
        <dbReference type="Proteomes" id="UP001055811"/>
    </source>
</evidence>
<protein>
    <submittedName>
        <fullName evidence="1">Uncharacterized protein</fullName>
    </submittedName>
</protein>
<gene>
    <name evidence="1" type="ORF">L2E82_11513</name>
</gene>
<proteinExistence type="predicted"/>
<dbReference type="EMBL" id="CM042010">
    <property type="protein sequence ID" value="KAI3781497.1"/>
    <property type="molecule type" value="Genomic_DNA"/>
</dbReference>
<evidence type="ECO:0000313" key="1">
    <source>
        <dbReference type="EMBL" id="KAI3781497.1"/>
    </source>
</evidence>
<comment type="caution">
    <text evidence="1">The sequence shown here is derived from an EMBL/GenBank/DDBJ whole genome shotgun (WGS) entry which is preliminary data.</text>
</comment>